<feature type="compositionally biased region" description="Basic and acidic residues" evidence="1">
    <location>
        <begin position="312"/>
        <end position="336"/>
    </location>
</feature>
<gene>
    <name evidence="2" type="ORF">PGLA1383_LOCUS54539</name>
</gene>
<feature type="region of interest" description="Disordered" evidence="1">
    <location>
        <begin position="157"/>
        <end position="200"/>
    </location>
</feature>
<dbReference type="AlphaFoldDB" id="A0A813HPR1"/>
<organism evidence="2 3">
    <name type="scientific">Polarella glacialis</name>
    <name type="common">Dinoflagellate</name>
    <dbReference type="NCBI Taxonomy" id="89957"/>
    <lineage>
        <taxon>Eukaryota</taxon>
        <taxon>Sar</taxon>
        <taxon>Alveolata</taxon>
        <taxon>Dinophyceae</taxon>
        <taxon>Suessiales</taxon>
        <taxon>Suessiaceae</taxon>
        <taxon>Polarella</taxon>
    </lineage>
</organism>
<reference evidence="2" key="1">
    <citation type="submission" date="2021-02" db="EMBL/GenBank/DDBJ databases">
        <authorList>
            <person name="Dougan E. K."/>
            <person name="Rhodes N."/>
            <person name="Thang M."/>
            <person name="Chan C."/>
        </authorList>
    </citation>
    <scope>NUCLEOTIDE SEQUENCE</scope>
</reference>
<dbReference type="EMBL" id="CAJNNV010032276">
    <property type="protein sequence ID" value="CAE8639508.1"/>
    <property type="molecule type" value="Genomic_DNA"/>
</dbReference>
<comment type="caution">
    <text evidence="2">The sequence shown here is derived from an EMBL/GenBank/DDBJ whole genome shotgun (WGS) entry which is preliminary data.</text>
</comment>
<feature type="non-terminal residue" evidence="2">
    <location>
        <position position="351"/>
    </location>
</feature>
<feature type="region of interest" description="Disordered" evidence="1">
    <location>
        <begin position="39"/>
        <end position="77"/>
    </location>
</feature>
<evidence type="ECO:0000313" key="3">
    <source>
        <dbReference type="Proteomes" id="UP000654075"/>
    </source>
</evidence>
<evidence type="ECO:0000313" key="2">
    <source>
        <dbReference type="EMBL" id="CAE8639508.1"/>
    </source>
</evidence>
<feature type="region of interest" description="Disordered" evidence="1">
    <location>
        <begin position="312"/>
        <end position="351"/>
    </location>
</feature>
<dbReference type="Proteomes" id="UP000654075">
    <property type="component" value="Unassembled WGS sequence"/>
</dbReference>
<feature type="compositionally biased region" description="Low complexity" evidence="1">
    <location>
        <begin position="39"/>
        <end position="59"/>
    </location>
</feature>
<keyword evidence="3" id="KW-1185">Reference proteome</keyword>
<protein>
    <submittedName>
        <fullName evidence="2">Uncharacterized protein</fullName>
    </submittedName>
</protein>
<evidence type="ECO:0000256" key="1">
    <source>
        <dbReference type="SAM" id="MobiDB-lite"/>
    </source>
</evidence>
<proteinExistence type="predicted"/>
<feature type="region of interest" description="Disordered" evidence="1">
    <location>
        <begin position="103"/>
        <end position="136"/>
    </location>
</feature>
<feature type="non-terminal residue" evidence="2">
    <location>
        <position position="1"/>
    </location>
</feature>
<accession>A0A813HPR1</accession>
<name>A0A813HPR1_POLGL</name>
<dbReference type="OrthoDB" id="431674at2759"/>
<sequence length="351" mass="38708">PADYCMLPDCQFAFLPWKCRPQLSLPVMKARSKSESSLLSSKLSSAKNRGAAAAGPAGAQSRGREKDSAPAQDQPAGTVSTCFGDFCDATFRYPGSLQDIESSEGHWMQQARQLCQREARPEGHQGQGQGQASASRVGVTRRATLLEPEEVVACLQAEPSLAEPRGVGGGGRSSSSSSKHHPRSSSKQQPRPPSSWGSAPHRKVAATLILEARGHPQLCRWLQERHWRLDTCEAAAIAGAAEQMRRDEQEGGGDISLITDVPSALTAGLRWRLKQLPVCATCLVVYSIIQEVVSLIRFSRHDLWAERELQRQKEDEEFERQREAREETDRIIDYQRQRRPRTASLSASDPS</sequence>